<feature type="region of interest" description="Disordered" evidence="1">
    <location>
        <begin position="1"/>
        <end position="37"/>
    </location>
</feature>
<reference evidence="2" key="1">
    <citation type="journal article" date="2015" name="Nat. Genet.">
        <title>The pineapple genome and the evolution of CAM photosynthesis.</title>
        <authorList>
            <person name="Ming R."/>
            <person name="VanBuren R."/>
            <person name="Wai C.M."/>
            <person name="Tang H."/>
            <person name="Schatz M.C."/>
            <person name="Bowers J.E."/>
            <person name="Lyons E."/>
            <person name="Wang M.L."/>
            <person name="Chen J."/>
            <person name="Biggers E."/>
            <person name="Zhang J."/>
            <person name="Huang L."/>
            <person name="Zhang L."/>
            <person name="Miao W."/>
            <person name="Zhang J."/>
            <person name="Ye Z."/>
            <person name="Miao C."/>
            <person name="Lin Z."/>
            <person name="Wang H."/>
            <person name="Zhou H."/>
            <person name="Yim W.C."/>
            <person name="Priest H.D."/>
            <person name="Zheng C."/>
            <person name="Woodhouse M."/>
            <person name="Edger P.P."/>
            <person name="Guyot R."/>
            <person name="Guo H.B."/>
            <person name="Guo H."/>
            <person name="Zheng G."/>
            <person name="Singh R."/>
            <person name="Sharma A."/>
            <person name="Min X."/>
            <person name="Zheng Y."/>
            <person name="Lee H."/>
            <person name="Gurtowski J."/>
            <person name="Sedlazeck F.J."/>
            <person name="Harkess A."/>
            <person name="McKain M.R."/>
            <person name="Liao Z."/>
            <person name="Fang J."/>
            <person name="Liu J."/>
            <person name="Zhang X."/>
            <person name="Zhang Q."/>
            <person name="Hu W."/>
            <person name="Qin Y."/>
            <person name="Wang K."/>
            <person name="Chen L.Y."/>
            <person name="Shirley N."/>
            <person name="Lin Y.R."/>
            <person name="Liu L.Y."/>
            <person name="Hernandez A.G."/>
            <person name="Wright C.L."/>
            <person name="Bulone V."/>
            <person name="Tuskan G.A."/>
            <person name="Heath K."/>
            <person name="Zee F."/>
            <person name="Moore P.H."/>
            <person name="Sunkar R."/>
            <person name="Leebens-Mack J.H."/>
            <person name="Mockler T."/>
            <person name="Bennetzen J.L."/>
            <person name="Freeling M."/>
            <person name="Sankoff D."/>
            <person name="Paterson A.H."/>
            <person name="Zhu X."/>
            <person name="Yang X."/>
            <person name="Smith J.A."/>
            <person name="Cushman J.C."/>
            <person name="Paull R.E."/>
            <person name="Yu Q."/>
        </authorList>
    </citation>
    <scope>NUCLEOTIDE SEQUENCE [LARGE SCALE GENOMIC DNA]</scope>
    <source>
        <strain evidence="2">cv. F153</strain>
    </source>
</reference>
<gene>
    <name evidence="3" type="primary">LOC109705417</name>
</gene>
<dbReference type="GeneID" id="109705417"/>
<sequence>MDGMNVHDEDPSEDVEARTKRPKLSDEEEMVPADSGGGLSCAAVTQAENMDAESSATCSAIAYQPYEDMSKTSDFSVKDDAMEHYYKQEAIRLVNFTKTLYSLDSVDFYRCPVDLHKELEMKGLIPPNFIGAEECIRLRCTKSNIVHYYDTYYKLVEKLCDLAPYMQWNHEIGKQVEWLKEKGHLPSLCDSTISEYEICLALENLHGLFFDMYWRFHPLITEGYRDDLLKIIKRMAGAMRQRVKQTHEEFSRLLPPYGDFTNNLLNKCKETSPGYQHVAKQVALHGEFDSHLDSCESIQHDSSINELLEDETVVTRQFSLLEKELVKESLNAKIYMLKKVEEVESYFTCLESLVRRRLDGRDDFDKLVRELAKEGLFEFSNLPTDKPLRKNWSPEFYELLDNARHSAFPHLPDHYVINGLLDYSFFFSLNDEHHESETVEDCLAKVEERCDSKCFFLRKELWRTKYYTNPIYEQFGDALKLIDLPQKFDCGLYC</sequence>
<dbReference type="RefSeq" id="XP_020081734.1">
    <property type="nucleotide sequence ID" value="XM_020226145.1"/>
</dbReference>
<accession>A0A6P5EE85</accession>
<reference evidence="3" key="2">
    <citation type="submission" date="2025-08" db="UniProtKB">
        <authorList>
            <consortium name="RefSeq"/>
        </authorList>
    </citation>
    <scope>IDENTIFICATION</scope>
    <source>
        <tissue evidence="3">Leaf</tissue>
    </source>
</reference>
<dbReference type="Proteomes" id="UP000515123">
    <property type="component" value="Unplaced"/>
</dbReference>
<evidence type="ECO:0000313" key="2">
    <source>
        <dbReference type="Proteomes" id="UP000515123"/>
    </source>
</evidence>
<proteinExistence type="predicted"/>
<keyword evidence="2" id="KW-1185">Reference proteome</keyword>
<protein>
    <submittedName>
        <fullName evidence="3">Uncharacterized protein LOC109705417 isoform X1</fullName>
    </submittedName>
</protein>
<name>A0A6P5EE85_ANACO</name>
<organism evidence="2 3">
    <name type="scientific">Ananas comosus</name>
    <name type="common">Pineapple</name>
    <name type="synonym">Ananas ananas</name>
    <dbReference type="NCBI Taxonomy" id="4615"/>
    <lineage>
        <taxon>Eukaryota</taxon>
        <taxon>Viridiplantae</taxon>
        <taxon>Streptophyta</taxon>
        <taxon>Embryophyta</taxon>
        <taxon>Tracheophyta</taxon>
        <taxon>Spermatophyta</taxon>
        <taxon>Magnoliopsida</taxon>
        <taxon>Liliopsida</taxon>
        <taxon>Poales</taxon>
        <taxon>Bromeliaceae</taxon>
        <taxon>Bromelioideae</taxon>
        <taxon>Ananas</taxon>
    </lineage>
</organism>
<dbReference type="AlphaFoldDB" id="A0A6P5EE85"/>
<evidence type="ECO:0000256" key="1">
    <source>
        <dbReference type="SAM" id="MobiDB-lite"/>
    </source>
</evidence>
<evidence type="ECO:0000313" key="3">
    <source>
        <dbReference type="RefSeq" id="XP_020081734.1"/>
    </source>
</evidence>
<feature type="compositionally biased region" description="Basic and acidic residues" evidence="1">
    <location>
        <begin position="1"/>
        <end position="25"/>
    </location>
</feature>